<dbReference type="InterPro" id="IPR001129">
    <property type="entry name" value="Membr-assoc_MAPEG"/>
</dbReference>
<dbReference type="Proteomes" id="UP000663838">
    <property type="component" value="Unassembled WGS sequence"/>
</dbReference>
<evidence type="ECO:0000256" key="2">
    <source>
        <dbReference type="ARBA" id="ARBA00022692"/>
    </source>
</evidence>
<evidence type="ECO:0000313" key="14">
    <source>
        <dbReference type="EMBL" id="CAF4639192.1"/>
    </source>
</evidence>
<evidence type="ECO:0000313" key="9">
    <source>
        <dbReference type="EMBL" id="CAF3575225.1"/>
    </source>
</evidence>
<evidence type="ECO:0000256" key="4">
    <source>
        <dbReference type="ARBA" id="ARBA00023136"/>
    </source>
</evidence>
<keyword evidence="2 5" id="KW-0812">Transmembrane</keyword>
<comment type="subcellular location">
    <subcellularLocation>
        <location evidence="1">Membrane</location>
    </subcellularLocation>
</comment>
<dbReference type="Proteomes" id="UP000663833">
    <property type="component" value="Unassembled WGS sequence"/>
</dbReference>
<evidence type="ECO:0000313" key="8">
    <source>
        <dbReference type="EMBL" id="CAF3496358.1"/>
    </source>
</evidence>
<accession>A0A821EAL3</accession>
<name>A0A821EAL3_9BILA</name>
<dbReference type="EMBL" id="CAJOBO010001400">
    <property type="protein sequence ID" value="CAF4374006.1"/>
    <property type="molecule type" value="Genomic_DNA"/>
</dbReference>
<evidence type="ECO:0000313" key="12">
    <source>
        <dbReference type="EMBL" id="CAF4541710.1"/>
    </source>
</evidence>
<dbReference type="Gene3D" id="1.20.120.550">
    <property type="entry name" value="Membrane associated eicosanoid/glutathione metabolism-like domain"/>
    <property type="match status" value="1"/>
</dbReference>
<gene>
    <name evidence="8" type="ORF">FME351_LOCUS16497</name>
    <name evidence="10" type="ORF">GRG538_LOCUS29995</name>
    <name evidence="11" type="ORF">HFQ381_LOCUS18262</name>
    <name evidence="9" type="ORF">KIK155_LOCUS19659</name>
    <name evidence="6" type="ORF">LUA448_LOCUS12677</name>
    <name evidence="12" type="ORF">QYT958_LOCUS7654</name>
    <name evidence="7" type="ORF">TIS948_LOCUS27766</name>
    <name evidence="14" type="ORF">TOA249_LOCUS13157</name>
    <name evidence="13" type="ORF">UJA718_LOCUS32766</name>
</gene>
<proteinExistence type="predicted"/>
<dbReference type="EMBL" id="CAJNYU010002044">
    <property type="protein sequence ID" value="CAF3496358.1"/>
    <property type="molecule type" value="Genomic_DNA"/>
</dbReference>
<feature type="transmembrane region" description="Helical" evidence="5">
    <location>
        <begin position="12"/>
        <end position="32"/>
    </location>
</feature>
<keyword evidence="15" id="KW-1185">Reference proteome</keyword>
<evidence type="ECO:0000256" key="5">
    <source>
        <dbReference type="SAM" id="Phobius"/>
    </source>
</evidence>
<dbReference type="Pfam" id="PF01124">
    <property type="entry name" value="MAPEG"/>
    <property type="match status" value="1"/>
</dbReference>
<dbReference type="GO" id="GO:0016020">
    <property type="term" value="C:membrane"/>
    <property type="evidence" value="ECO:0007669"/>
    <property type="project" value="UniProtKB-SubCell"/>
</dbReference>
<evidence type="ECO:0000313" key="10">
    <source>
        <dbReference type="EMBL" id="CAF3726629.1"/>
    </source>
</evidence>
<evidence type="ECO:0008006" key="16">
    <source>
        <dbReference type="Google" id="ProtNLM"/>
    </source>
</evidence>
<dbReference type="EMBL" id="CAJNYV010003466">
    <property type="protein sequence ID" value="CAF3575225.1"/>
    <property type="molecule type" value="Genomic_DNA"/>
</dbReference>
<dbReference type="SUPFAM" id="SSF161084">
    <property type="entry name" value="MAPEG domain-like"/>
    <property type="match status" value="1"/>
</dbReference>
<dbReference type="EMBL" id="CAJNXB010005002">
    <property type="protein sequence ID" value="CAF3401641.1"/>
    <property type="molecule type" value="Genomic_DNA"/>
</dbReference>
<evidence type="ECO:0000313" key="7">
    <source>
        <dbReference type="EMBL" id="CAF3401641.1"/>
    </source>
</evidence>
<comment type="caution">
    <text evidence="13">The sequence shown here is derived from an EMBL/GenBank/DDBJ whole genome shotgun (WGS) entry which is preliminary data.</text>
</comment>
<dbReference type="AlphaFoldDB" id="A0A821EAL3"/>
<keyword evidence="3 5" id="KW-1133">Transmembrane helix</keyword>
<evidence type="ECO:0000313" key="11">
    <source>
        <dbReference type="EMBL" id="CAF4374006.1"/>
    </source>
</evidence>
<dbReference type="EMBL" id="CAJOBS010000769">
    <property type="protein sequence ID" value="CAF4639192.1"/>
    <property type="molecule type" value="Genomic_DNA"/>
</dbReference>
<organism evidence="13 15">
    <name type="scientific">Rotaria socialis</name>
    <dbReference type="NCBI Taxonomy" id="392032"/>
    <lineage>
        <taxon>Eukaryota</taxon>
        <taxon>Metazoa</taxon>
        <taxon>Spiralia</taxon>
        <taxon>Gnathifera</taxon>
        <taxon>Rotifera</taxon>
        <taxon>Eurotatoria</taxon>
        <taxon>Bdelloidea</taxon>
        <taxon>Philodinida</taxon>
        <taxon>Philodinidae</taxon>
        <taxon>Rotaria</taxon>
    </lineage>
</organism>
<dbReference type="Proteomes" id="UP000663869">
    <property type="component" value="Unassembled WGS sequence"/>
</dbReference>
<dbReference type="OrthoDB" id="4456959at2759"/>
<sequence length="148" mass="17495">MLRVEAKQQLRIFGPFFATMLLTIVVWIYMYIRRIHFLNSISIRPEQLMRPGELARISPPAVSNPSDNLKNLFEIPVLFYALSIYLFITKQVDSTHVIAAWIFLVFRTLHSCIHCTFNAIMPRFYCYLFSCLALFFMLFRAMLTHFFP</sequence>
<feature type="transmembrane region" description="Helical" evidence="5">
    <location>
        <begin position="124"/>
        <end position="143"/>
    </location>
</feature>
<dbReference type="Proteomes" id="UP000663825">
    <property type="component" value="Unassembled WGS sequence"/>
</dbReference>
<dbReference type="Proteomes" id="UP000663865">
    <property type="component" value="Unassembled WGS sequence"/>
</dbReference>
<dbReference type="InterPro" id="IPR023352">
    <property type="entry name" value="MAPEG-like_dom_sf"/>
</dbReference>
<keyword evidence="4 5" id="KW-0472">Membrane</keyword>
<dbReference type="Proteomes" id="UP000663873">
    <property type="component" value="Unassembled WGS sequence"/>
</dbReference>
<dbReference type="Proteomes" id="UP000663872">
    <property type="component" value="Unassembled WGS sequence"/>
</dbReference>
<protein>
    <recommendedName>
        <fullName evidence="16">MAPEG family protein</fullName>
    </recommendedName>
</protein>
<evidence type="ECO:0000313" key="13">
    <source>
        <dbReference type="EMBL" id="CAF4634468.1"/>
    </source>
</evidence>
<dbReference type="Proteomes" id="UP000663851">
    <property type="component" value="Unassembled WGS sequence"/>
</dbReference>
<dbReference type="EMBL" id="CAJNYD010001535">
    <property type="protein sequence ID" value="CAF3346753.1"/>
    <property type="molecule type" value="Genomic_DNA"/>
</dbReference>
<dbReference type="Proteomes" id="UP000663848">
    <property type="component" value="Unassembled WGS sequence"/>
</dbReference>
<evidence type="ECO:0000256" key="1">
    <source>
        <dbReference type="ARBA" id="ARBA00004370"/>
    </source>
</evidence>
<evidence type="ECO:0000313" key="15">
    <source>
        <dbReference type="Proteomes" id="UP000663873"/>
    </source>
</evidence>
<dbReference type="EMBL" id="CAJNYT010005284">
    <property type="protein sequence ID" value="CAF3726629.1"/>
    <property type="molecule type" value="Genomic_DNA"/>
</dbReference>
<feature type="transmembrane region" description="Helical" evidence="5">
    <location>
        <begin position="72"/>
        <end position="92"/>
    </location>
</feature>
<dbReference type="EMBL" id="CAJOBP010028369">
    <property type="protein sequence ID" value="CAF4634468.1"/>
    <property type="molecule type" value="Genomic_DNA"/>
</dbReference>
<dbReference type="EMBL" id="CAJOBR010000738">
    <property type="protein sequence ID" value="CAF4541710.1"/>
    <property type="molecule type" value="Genomic_DNA"/>
</dbReference>
<evidence type="ECO:0000256" key="3">
    <source>
        <dbReference type="ARBA" id="ARBA00022989"/>
    </source>
</evidence>
<evidence type="ECO:0000313" key="6">
    <source>
        <dbReference type="EMBL" id="CAF3346753.1"/>
    </source>
</evidence>
<reference evidence="13" key="1">
    <citation type="submission" date="2021-02" db="EMBL/GenBank/DDBJ databases">
        <authorList>
            <person name="Nowell W R."/>
        </authorList>
    </citation>
    <scope>NUCLEOTIDE SEQUENCE</scope>
</reference>